<dbReference type="Proteomes" id="UP001500121">
    <property type="component" value="Unassembled WGS sequence"/>
</dbReference>
<keyword evidence="1" id="KW-0328">Glycosyltransferase</keyword>
<dbReference type="PANTHER" id="PTHR30160">
    <property type="entry name" value="TETRAACYLDISACCHARIDE 4'-KINASE-RELATED"/>
    <property type="match status" value="1"/>
</dbReference>
<reference evidence="4" key="1">
    <citation type="journal article" date="2019" name="Int. J. Syst. Evol. Microbiol.">
        <title>The Global Catalogue of Microorganisms (GCM) 10K type strain sequencing project: providing services to taxonomists for standard genome sequencing and annotation.</title>
        <authorList>
            <consortium name="The Broad Institute Genomics Platform"/>
            <consortium name="The Broad Institute Genome Sequencing Center for Infectious Disease"/>
            <person name="Wu L."/>
            <person name="Ma J."/>
        </authorList>
    </citation>
    <scope>NUCLEOTIDE SEQUENCE [LARGE SCALE GENOMIC DNA]</scope>
    <source>
        <strain evidence="4">JCM 19015</strain>
    </source>
</reference>
<dbReference type="CDD" id="cd03789">
    <property type="entry name" value="GT9_LPS_heptosyltransferase"/>
    <property type="match status" value="1"/>
</dbReference>
<keyword evidence="4" id="KW-1185">Reference proteome</keyword>
<evidence type="ECO:0000313" key="3">
    <source>
        <dbReference type="EMBL" id="GAA4736453.1"/>
    </source>
</evidence>
<proteinExistence type="predicted"/>
<gene>
    <name evidence="3" type="ORF">GCM10025783_03260</name>
</gene>
<accession>A0ABP8YSJ2</accession>
<evidence type="ECO:0000256" key="2">
    <source>
        <dbReference type="ARBA" id="ARBA00022679"/>
    </source>
</evidence>
<dbReference type="Pfam" id="PF01075">
    <property type="entry name" value="Glyco_transf_9"/>
    <property type="match status" value="1"/>
</dbReference>
<evidence type="ECO:0000313" key="4">
    <source>
        <dbReference type="Proteomes" id="UP001500121"/>
    </source>
</evidence>
<dbReference type="InterPro" id="IPR051199">
    <property type="entry name" value="LPS_LOS_Heptosyltrfase"/>
</dbReference>
<dbReference type="RefSeq" id="WP_345479173.1">
    <property type="nucleotide sequence ID" value="NZ_BAABLP010000001.1"/>
</dbReference>
<name>A0ABP8YSJ2_9MICO</name>
<dbReference type="PANTHER" id="PTHR30160:SF1">
    <property type="entry name" value="LIPOPOLYSACCHARIDE 1,2-N-ACETYLGLUCOSAMINETRANSFERASE-RELATED"/>
    <property type="match status" value="1"/>
</dbReference>
<keyword evidence="2" id="KW-0808">Transferase</keyword>
<comment type="caution">
    <text evidence="3">The sequence shown here is derived from an EMBL/GenBank/DDBJ whole genome shotgun (WGS) entry which is preliminary data.</text>
</comment>
<dbReference type="SUPFAM" id="SSF53756">
    <property type="entry name" value="UDP-Glycosyltransferase/glycogen phosphorylase"/>
    <property type="match status" value="1"/>
</dbReference>
<dbReference type="InterPro" id="IPR002201">
    <property type="entry name" value="Glyco_trans_9"/>
</dbReference>
<evidence type="ECO:0000256" key="1">
    <source>
        <dbReference type="ARBA" id="ARBA00022676"/>
    </source>
</evidence>
<protein>
    <recommendedName>
        <fullName evidence="5">Glycosyltransferase family 9 protein</fullName>
    </recommendedName>
</protein>
<sequence length="366" mass="38192">MPAPAVAPLAPRFDGVERIAVLRGGALGDLVFALPALAALRAAYPGAETVLLGTRTASTLLAGRGLVDEVVQLPGWPGVHGDARDEAGVAAFTAAMRDRRLDLAVQAHGGGRNANPFVLGLGARHTVGTATPDAARLERWIHYDFFQHEVLRWLEVAGLAGAAPATLEPELPVLDAEREAADRLLGTGPTLVIHPGATDPRRHWPVERFGEVAAAAVREGIRVAVIGDASEAGIVDRVVASAQERLTLAERGAVVSLAGGLDLSGLVGVLAQAAVVLANDSGPRHLAQAVGAKTVGIFIFGNTINAMPFGRGRHRIRLGRITRCPVCGVDATQIGWNAERCQHDPSYVADVPVADVLEDVRALLAG</sequence>
<organism evidence="3 4">
    <name type="scientific">Amnibacterium soli</name>
    <dbReference type="NCBI Taxonomy" id="1282736"/>
    <lineage>
        <taxon>Bacteria</taxon>
        <taxon>Bacillati</taxon>
        <taxon>Actinomycetota</taxon>
        <taxon>Actinomycetes</taxon>
        <taxon>Micrococcales</taxon>
        <taxon>Microbacteriaceae</taxon>
        <taxon>Amnibacterium</taxon>
    </lineage>
</organism>
<dbReference type="EMBL" id="BAABLP010000001">
    <property type="protein sequence ID" value="GAA4736453.1"/>
    <property type="molecule type" value="Genomic_DNA"/>
</dbReference>
<evidence type="ECO:0008006" key="5">
    <source>
        <dbReference type="Google" id="ProtNLM"/>
    </source>
</evidence>
<dbReference type="Gene3D" id="3.40.50.2000">
    <property type="entry name" value="Glycogen Phosphorylase B"/>
    <property type="match status" value="2"/>
</dbReference>